<evidence type="ECO:0000313" key="2">
    <source>
        <dbReference type="EMBL" id="EGZ20187.1"/>
    </source>
</evidence>
<protein>
    <submittedName>
        <fullName evidence="2">Uncharacterized protein</fullName>
    </submittedName>
</protein>
<organism evidence="2 3">
    <name type="scientific">Phytophthora sojae (strain P6497)</name>
    <name type="common">Soybean stem and root rot agent</name>
    <name type="synonym">Phytophthora megasperma f. sp. glycines</name>
    <dbReference type="NCBI Taxonomy" id="1094619"/>
    <lineage>
        <taxon>Eukaryota</taxon>
        <taxon>Sar</taxon>
        <taxon>Stramenopiles</taxon>
        <taxon>Oomycota</taxon>
        <taxon>Peronosporomycetes</taxon>
        <taxon>Peronosporales</taxon>
        <taxon>Peronosporaceae</taxon>
        <taxon>Phytophthora</taxon>
    </lineage>
</organism>
<reference evidence="2 3" key="1">
    <citation type="journal article" date="2006" name="Science">
        <title>Phytophthora genome sequences uncover evolutionary origins and mechanisms of pathogenesis.</title>
        <authorList>
            <person name="Tyler B.M."/>
            <person name="Tripathy S."/>
            <person name="Zhang X."/>
            <person name="Dehal P."/>
            <person name="Jiang R.H."/>
            <person name="Aerts A."/>
            <person name="Arredondo F.D."/>
            <person name="Baxter L."/>
            <person name="Bensasson D."/>
            <person name="Beynon J.L."/>
            <person name="Chapman J."/>
            <person name="Damasceno C.M."/>
            <person name="Dorrance A.E."/>
            <person name="Dou D."/>
            <person name="Dickerman A.W."/>
            <person name="Dubchak I.L."/>
            <person name="Garbelotto M."/>
            <person name="Gijzen M."/>
            <person name="Gordon S.G."/>
            <person name="Govers F."/>
            <person name="Grunwald N.J."/>
            <person name="Huang W."/>
            <person name="Ivors K.L."/>
            <person name="Jones R.W."/>
            <person name="Kamoun S."/>
            <person name="Krampis K."/>
            <person name="Lamour K.H."/>
            <person name="Lee M.K."/>
            <person name="McDonald W.H."/>
            <person name="Medina M."/>
            <person name="Meijer H.J."/>
            <person name="Nordberg E.K."/>
            <person name="Maclean D.J."/>
            <person name="Ospina-Giraldo M.D."/>
            <person name="Morris P.F."/>
            <person name="Phuntumart V."/>
            <person name="Putnam N.H."/>
            <person name="Rash S."/>
            <person name="Rose J.K."/>
            <person name="Sakihama Y."/>
            <person name="Salamov A.A."/>
            <person name="Savidor A."/>
            <person name="Scheuring C.F."/>
            <person name="Smith B.M."/>
            <person name="Sobral B.W."/>
            <person name="Terry A."/>
            <person name="Torto-Alalibo T.A."/>
            <person name="Win J."/>
            <person name="Xu Z."/>
            <person name="Zhang H."/>
            <person name="Grigoriev I.V."/>
            <person name="Rokhsar D.S."/>
            <person name="Boore J.L."/>
        </authorList>
    </citation>
    <scope>NUCLEOTIDE SEQUENCE [LARGE SCALE GENOMIC DNA]</scope>
    <source>
        <strain evidence="2 3">P6497</strain>
    </source>
</reference>
<evidence type="ECO:0000313" key="3">
    <source>
        <dbReference type="Proteomes" id="UP000002640"/>
    </source>
</evidence>
<proteinExistence type="predicted"/>
<dbReference type="InParanoid" id="G4Z4I4"/>
<name>G4Z4I4_PHYSP</name>
<keyword evidence="3" id="KW-1185">Reference proteome</keyword>
<dbReference type="Proteomes" id="UP000002640">
    <property type="component" value="Unassembled WGS sequence"/>
</dbReference>
<dbReference type="AlphaFoldDB" id="G4Z4I4"/>
<dbReference type="KEGG" id="psoj:PHYSODRAFT_492009"/>
<sequence>MIEIRGTLDGFFEHVATTGEFSDSTAEQPTAEHWLVIRCLIVLLQPFAEATDGLGGQKKLKNTEMFDATIRSVGKEDFAGRVKLLMDSVRKTFIQLFTDRFTSKLPEELLWISVLDPRCAELMHLSQQEAAIDKTRLKSAAIAMAKEISADNDDGSALGRRSCASDPQSSARKEHIAWLTDVSSGGVGNRAVRA</sequence>
<dbReference type="RefSeq" id="XP_009522904.1">
    <property type="nucleotide sequence ID" value="XM_009524609.1"/>
</dbReference>
<dbReference type="EMBL" id="JH159153">
    <property type="protein sequence ID" value="EGZ20187.1"/>
    <property type="molecule type" value="Genomic_DNA"/>
</dbReference>
<gene>
    <name evidence="2" type="ORF">PHYSODRAFT_492009</name>
</gene>
<evidence type="ECO:0000256" key="1">
    <source>
        <dbReference type="SAM" id="MobiDB-lite"/>
    </source>
</evidence>
<accession>G4Z4I4</accession>
<feature type="region of interest" description="Disordered" evidence="1">
    <location>
        <begin position="152"/>
        <end position="173"/>
    </location>
</feature>
<dbReference type="GeneID" id="20656775"/>